<evidence type="ECO:0000256" key="8">
    <source>
        <dbReference type="ARBA" id="ARBA00023136"/>
    </source>
</evidence>
<sequence length="286" mass="33387">MSQGVDHFFYSNFQILPDPRTKDWFPGTNFNLTVAVVVVYLIVCLFLGPLLMKSREAMQLKNCLAGYNLTMVLLSAYIAFESFMGGWGTHYRLLCQPIGAPDDKASMRVISAFVFLKFKHSFYFQMVRAHYVYFVSKFIELMDTVFFVLRKKYSQISFLHVYHHGVVVLMSYCSFRYLPDGHGTLIVLLNSLIHVLMYAYYFLAALGPKVQRFLWWKKYLTTMQLVQFVFTMAHASYVFHPSCNYPRPLVIVLMINSGMFLLLFVNFYRKSYKEGKHITGKKPKVK</sequence>
<keyword evidence="9 10" id="KW-0275">Fatty acid biosynthesis</keyword>
<accession>A0A8S1DAZ2</accession>
<evidence type="ECO:0000313" key="11">
    <source>
        <dbReference type="EMBL" id="CAB3377395.1"/>
    </source>
</evidence>
<dbReference type="GO" id="GO:0019367">
    <property type="term" value="P:fatty acid elongation, saturated fatty acid"/>
    <property type="evidence" value="ECO:0007669"/>
    <property type="project" value="TreeGrafter"/>
</dbReference>
<comment type="subcellular location">
    <subcellularLocation>
        <location evidence="1">Membrane</location>
        <topology evidence="1">Multi-pass membrane protein</topology>
    </subcellularLocation>
</comment>
<evidence type="ECO:0000256" key="1">
    <source>
        <dbReference type="ARBA" id="ARBA00004141"/>
    </source>
</evidence>
<dbReference type="GO" id="GO:0034625">
    <property type="term" value="P:fatty acid elongation, monounsaturated fatty acid"/>
    <property type="evidence" value="ECO:0007669"/>
    <property type="project" value="TreeGrafter"/>
</dbReference>
<keyword evidence="5 10" id="KW-0276">Fatty acid metabolism</keyword>
<name>A0A8S1DAZ2_9INSE</name>
<evidence type="ECO:0000256" key="6">
    <source>
        <dbReference type="ARBA" id="ARBA00022989"/>
    </source>
</evidence>
<evidence type="ECO:0000256" key="2">
    <source>
        <dbReference type="ARBA" id="ARBA00022516"/>
    </source>
</evidence>
<dbReference type="EC" id="2.3.1.199" evidence="10"/>
<reference evidence="11 12" key="1">
    <citation type="submission" date="2020-04" db="EMBL/GenBank/DDBJ databases">
        <authorList>
            <person name="Alioto T."/>
            <person name="Alioto T."/>
            <person name="Gomez Garrido J."/>
        </authorList>
    </citation>
    <scope>NUCLEOTIDE SEQUENCE [LARGE SCALE GENOMIC DNA]</scope>
</reference>
<dbReference type="GO" id="GO:0009922">
    <property type="term" value="F:fatty acid elongase activity"/>
    <property type="evidence" value="ECO:0007669"/>
    <property type="project" value="UniProtKB-EC"/>
</dbReference>
<evidence type="ECO:0000256" key="9">
    <source>
        <dbReference type="ARBA" id="ARBA00023160"/>
    </source>
</evidence>
<dbReference type="GO" id="GO:0005789">
    <property type="term" value="C:endoplasmic reticulum membrane"/>
    <property type="evidence" value="ECO:0007669"/>
    <property type="project" value="TreeGrafter"/>
</dbReference>
<evidence type="ECO:0000256" key="5">
    <source>
        <dbReference type="ARBA" id="ARBA00022832"/>
    </source>
</evidence>
<dbReference type="Pfam" id="PF01151">
    <property type="entry name" value="ELO"/>
    <property type="match status" value="1"/>
</dbReference>
<feature type="transmembrane region" description="Helical" evidence="10">
    <location>
        <begin position="249"/>
        <end position="268"/>
    </location>
</feature>
<keyword evidence="4 10" id="KW-0812">Transmembrane</keyword>
<gene>
    <name evidence="11" type="ORF">CLODIP_2_CD13942</name>
</gene>
<keyword evidence="7 10" id="KW-0443">Lipid metabolism</keyword>
<dbReference type="GO" id="GO:0030148">
    <property type="term" value="P:sphingolipid biosynthetic process"/>
    <property type="evidence" value="ECO:0007669"/>
    <property type="project" value="TreeGrafter"/>
</dbReference>
<dbReference type="InterPro" id="IPR002076">
    <property type="entry name" value="ELO_fam"/>
</dbReference>
<comment type="catalytic activity">
    <reaction evidence="10">
        <text>a very-long-chain acyl-CoA + malonyl-CoA + H(+) = a very-long-chain 3-oxoacyl-CoA + CO2 + CoA</text>
        <dbReference type="Rhea" id="RHEA:32727"/>
        <dbReference type="ChEBI" id="CHEBI:15378"/>
        <dbReference type="ChEBI" id="CHEBI:16526"/>
        <dbReference type="ChEBI" id="CHEBI:57287"/>
        <dbReference type="ChEBI" id="CHEBI:57384"/>
        <dbReference type="ChEBI" id="CHEBI:90725"/>
        <dbReference type="ChEBI" id="CHEBI:90736"/>
        <dbReference type="EC" id="2.3.1.199"/>
    </reaction>
</comment>
<keyword evidence="2 10" id="KW-0444">Lipid biosynthesis</keyword>
<keyword evidence="6 10" id="KW-1133">Transmembrane helix</keyword>
<dbReference type="PROSITE" id="PS01188">
    <property type="entry name" value="ELO"/>
    <property type="match status" value="1"/>
</dbReference>
<dbReference type="GO" id="GO:0042761">
    <property type="term" value="P:very long-chain fatty acid biosynthetic process"/>
    <property type="evidence" value="ECO:0007669"/>
    <property type="project" value="TreeGrafter"/>
</dbReference>
<feature type="transmembrane region" description="Helical" evidence="10">
    <location>
        <begin position="185"/>
        <end position="207"/>
    </location>
</feature>
<dbReference type="Proteomes" id="UP000494165">
    <property type="component" value="Unassembled WGS sequence"/>
</dbReference>
<evidence type="ECO:0000256" key="7">
    <source>
        <dbReference type="ARBA" id="ARBA00023098"/>
    </source>
</evidence>
<feature type="transmembrane region" description="Helical" evidence="10">
    <location>
        <begin position="64"/>
        <end position="84"/>
    </location>
</feature>
<dbReference type="InterPro" id="IPR030457">
    <property type="entry name" value="ELO_CS"/>
</dbReference>
<evidence type="ECO:0000313" key="12">
    <source>
        <dbReference type="Proteomes" id="UP000494165"/>
    </source>
</evidence>
<dbReference type="EMBL" id="CADEPI010000144">
    <property type="protein sequence ID" value="CAB3377395.1"/>
    <property type="molecule type" value="Genomic_DNA"/>
</dbReference>
<evidence type="ECO:0000256" key="4">
    <source>
        <dbReference type="ARBA" id="ARBA00022692"/>
    </source>
</evidence>
<feature type="transmembrane region" description="Helical" evidence="10">
    <location>
        <begin position="131"/>
        <end position="149"/>
    </location>
</feature>
<protein>
    <recommendedName>
        <fullName evidence="10">Elongation of very long chain fatty acids protein</fullName>
        <ecNumber evidence="10">2.3.1.199</ecNumber>
    </recommendedName>
    <alternativeName>
        <fullName evidence="10">Very-long-chain 3-oxoacyl-CoA synthase</fullName>
    </alternativeName>
</protein>
<dbReference type="PANTHER" id="PTHR11157">
    <property type="entry name" value="FATTY ACID ACYL TRANSFERASE-RELATED"/>
    <property type="match status" value="1"/>
</dbReference>
<dbReference type="OrthoDB" id="434092at2759"/>
<evidence type="ECO:0000256" key="10">
    <source>
        <dbReference type="RuleBase" id="RU361115"/>
    </source>
</evidence>
<feature type="transmembrane region" description="Helical" evidence="10">
    <location>
        <begin position="30"/>
        <end position="52"/>
    </location>
</feature>
<dbReference type="PANTHER" id="PTHR11157:SF28">
    <property type="entry name" value="ELONGATION OF VERY LONG CHAIN FATTY ACIDS PROTEIN"/>
    <property type="match status" value="1"/>
</dbReference>
<proteinExistence type="inferred from homology"/>
<organism evidence="11 12">
    <name type="scientific">Cloeon dipterum</name>
    <dbReference type="NCBI Taxonomy" id="197152"/>
    <lineage>
        <taxon>Eukaryota</taxon>
        <taxon>Metazoa</taxon>
        <taxon>Ecdysozoa</taxon>
        <taxon>Arthropoda</taxon>
        <taxon>Hexapoda</taxon>
        <taxon>Insecta</taxon>
        <taxon>Pterygota</taxon>
        <taxon>Palaeoptera</taxon>
        <taxon>Ephemeroptera</taxon>
        <taxon>Pisciforma</taxon>
        <taxon>Baetidae</taxon>
        <taxon>Cloeon</taxon>
    </lineage>
</organism>
<feature type="transmembrane region" description="Helical" evidence="10">
    <location>
        <begin position="219"/>
        <end position="237"/>
    </location>
</feature>
<evidence type="ECO:0000256" key="3">
    <source>
        <dbReference type="ARBA" id="ARBA00022679"/>
    </source>
</evidence>
<keyword evidence="8 10" id="KW-0472">Membrane</keyword>
<comment type="caution">
    <text evidence="11">The sequence shown here is derived from an EMBL/GenBank/DDBJ whole genome shotgun (WGS) entry which is preliminary data.</text>
</comment>
<dbReference type="AlphaFoldDB" id="A0A8S1DAZ2"/>
<keyword evidence="3 10" id="KW-0808">Transferase</keyword>
<feature type="transmembrane region" description="Helical" evidence="10">
    <location>
        <begin position="161"/>
        <end position="179"/>
    </location>
</feature>
<comment type="similarity">
    <text evidence="10">Belongs to the ELO family.</text>
</comment>
<dbReference type="GO" id="GO:0034626">
    <property type="term" value="P:fatty acid elongation, polyunsaturated fatty acid"/>
    <property type="evidence" value="ECO:0007669"/>
    <property type="project" value="TreeGrafter"/>
</dbReference>
<keyword evidence="12" id="KW-1185">Reference proteome</keyword>